<protein>
    <recommendedName>
        <fullName evidence="4">DUF4398 domain-containing protein</fullName>
    </recommendedName>
</protein>
<accession>A0A364NT71</accession>
<evidence type="ECO:0000313" key="2">
    <source>
        <dbReference type="EMBL" id="RAU20266.1"/>
    </source>
</evidence>
<dbReference type="AlphaFoldDB" id="A0A364NT71"/>
<gene>
    <name evidence="2" type="ORF">CU669_19360</name>
</gene>
<dbReference type="Proteomes" id="UP000251075">
    <property type="component" value="Unassembled WGS sequence"/>
</dbReference>
<evidence type="ECO:0000313" key="3">
    <source>
        <dbReference type="Proteomes" id="UP000251075"/>
    </source>
</evidence>
<feature type="chain" id="PRO_5016685089" description="DUF4398 domain-containing protein" evidence="1">
    <location>
        <begin position="29"/>
        <end position="111"/>
    </location>
</feature>
<dbReference type="EMBL" id="PGTO01000028">
    <property type="protein sequence ID" value="RAU20266.1"/>
    <property type="molecule type" value="Genomic_DNA"/>
</dbReference>
<name>A0A364NT71_9PROT</name>
<feature type="signal peptide" evidence="1">
    <location>
        <begin position="1"/>
        <end position="28"/>
    </location>
</feature>
<comment type="caution">
    <text evidence="2">The sequence shown here is derived from an EMBL/GenBank/DDBJ whole genome shotgun (WGS) entry which is preliminary data.</text>
</comment>
<reference evidence="2 3" key="1">
    <citation type="submission" date="2017-11" db="EMBL/GenBank/DDBJ databases">
        <title>Draft genome sequence of magnetotactic bacterium Magnetospirillum kuznetsovii LBB-42.</title>
        <authorList>
            <person name="Grouzdev D.S."/>
            <person name="Rysina M.S."/>
            <person name="Baslerov R.V."/>
            <person name="Koziaeva V."/>
        </authorList>
    </citation>
    <scope>NUCLEOTIDE SEQUENCE [LARGE SCALE GENOMIC DNA]</scope>
    <source>
        <strain evidence="2 3">LBB-42</strain>
    </source>
</reference>
<sequence length="111" mass="11971">MQGYNRSMMMRSFLMAALVVALSSAAMAQGSPVIDKGYEAAKASELEAVKLQLSTRQGPTAIAELTEADSALRRLREAKGTEARRSIASELESALLRLRLEADGSAVQDRK</sequence>
<evidence type="ECO:0008006" key="4">
    <source>
        <dbReference type="Google" id="ProtNLM"/>
    </source>
</evidence>
<keyword evidence="3" id="KW-1185">Reference proteome</keyword>
<keyword evidence="1" id="KW-0732">Signal</keyword>
<organism evidence="2 3">
    <name type="scientific">Paramagnetospirillum kuznetsovii</name>
    <dbReference type="NCBI Taxonomy" id="2053833"/>
    <lineage>
        <taxon>Bacteria</taxon>
        <taxon>Pseudomonadati</taxon>
        <taxon>Pseudomonadota</taxon>
        <taxon>Alphaproteobacteria</taxon>
        <taxon>Rhodospirillales</taxon>
        <taxon>Magnetospirillaceae</taxon>
        <taxon>Paramagnetospirillum</taxon>
    </lineage>
</organism>
<evidence type="ECO:0000256" key="1">
    <source>
        <dbReference type="SAM" id="SignalP"/>
    </source>
</evidence>
<proteinExistence type="predicted"/>